<keyword evidence="16" id="KW-1185">Reference proteome</keyword>
<accession>A0A2T4HMB5</accession>
<keyword evidence="7" id="KW-0406">Ion transport</keyword>
<sequence length="766" mass="83513">MNSAIAISAPAAAQETHQPVEDNSGIADIVVTAQRREERLIDVPISVSALRGEALERGGVTTVSNIETLVPNIQINQTVGNTFGPLISIRGLAPSSDTSLGRDQPVGLYIDGVPIAKSTGAAFDTVDLERIEVLRGPQGTLYGKNTIGGAVNLVTRRPSGEFGGRLVLGAGEYDLYTQRISVDLPTMGTPDDALGTLKAKFAYSGRQFDGFYKNDGPSADFGRQRLKAGRVDLLWEPSDRLSLVYGFDISDSNGTGAMLAISAPGTIAPGTPLYGLIGPYIHPDRPDRISADNNVRSDFKVWGHALTTQFDVGSTGLGDITLKSITAWRQLKTRSDSDFDGTPNDLVRFTLNNDYQQFSEEFQIIGSTDRIKYTLGAFYMRDKYGVYNPRWNFQFGGNKYDLSERGANNYSVAGYGQFTWTPPIAGDRLDLTVGLRWTRDTKDVWERFISYTAYAADPAAPGSGVFQRGPDGTPITISGGPPSGALPGADPGPDDLIPLQNDRSWSRLTPEFNVSYKLQDDWNVYGRVATGFKSGGFNDTASNNAAFNAPYNPEKLLSFELGTKGAFFDRRLSVNAAVYHSIYKDFQAGVFVPAVITTNIINAGKAEFTGFEIEGQIRPIDSLSLNFGYGYLDARYKDFVLPSGEDVTDLYKIPLAPKHNFLLGGEHRLDLGSMELITSLNYSWRSAQWGTITPDELSKRKAYGVLDGRISLAGIALGGNTELELSVWGKNITDEKYWVSGINLSLFTVRQWADPQSFGVEASLKF</sequence>
<evidence type="ECO:0000256" key="5">
    <source>
        <dbReference type="ARBA" id="ARBA00022692"/>
    </source>
</evidence>
<keyword evidence="15" id="KW-0675">Receptor</keyword>
<gene>
    <name evidence="15" type="ORF">CV103_18105</name>
</gene>
<dbReference type="InterPro" id="IPR036942">
    <property type="entry name" value="Beta-barrel_TonB_sf"/>
</dbReference>
<evidence type="ECO:0000313" key="16">
    <source>
        <dbReference type="Proteomes" id="UP000241206"/>
    </source>
</evidence>
<dbReference type="EMBL" id="PHHF01000076">
    <property type="protein sequence ID" value="PTD16954.1"/>
    <property type="molecule type" value="Genomic_DNA"/>
</dbReference>
<dbReference type="CDD" id="cd01347">
    <property type="entry name" value="ligand_gated_channel"/>
    <property type="match status" value="1"/>
</dbReference>
<evidence type="ECO:0000256" key="3">
    <source>
        <dbReference type="ARBA" id="ARBA00022452"/>
    </source>
</evidence>
<feature type="domain" description="TonB-dependent receptor plug" evidence="14">
    <location>
        <begin position="40"/>
        <end position="150"/>
    </location>
</feature>
<keyword evidence="8 12" id="KW-0798">TonB box</keyword>
<dbReference type="InterPro" id="IPR039426">
    <property type="entry name" value="TonB-dep_rcpt-like"/>
</dbReference>
<evidence type="ECO:0000256" key="11">
    <source>
        <dbReference type="PROSITE-ProRule" id="PRU01360"/>
    </source>
</evidence>
<keyword evidence="2 11" id="KW-0813">Transport</keyword>
<keyword evidence="4" id="KW-0410">Iron transport</keyword>
<dbReference type="GO" id="GO:0009279">
    <property type="term" value="C:cell outer membrane"/>
    <property type="evidence" value="ECO:0007669"/>
    <property type="project" value="UniProtKB-SubCell"/>
</dbReference>
<dbReference type="InterPro" id="IPR000531">
    <property type="entry name" value="Beta-barrel_TonB"/>
</dbReference>
<dbReference type="GO" id="GO:0006826">
    <property type="term" value="P:iron ion transport"/>
    <property type="evidence" value="ECO:0007669"/>
    <property type="project" value="UniProtKB-KW"/>
</dbReference>
<keyword evidence="10 11" id="KW-0998">Cell outer membrane</keyword>
<evidence type="ECO:0000259" key="13">
    <source>
        <dbReference type="Pfam" id="PF00593"/>
    </source>
</evidence>
<proteinExistence type="inferred from homology"/>
<comment type="similarity">
    <text evidence="11 12">Belongs to the TonB-dependent receptor family.</text>
</comment>
<evidence type="ECO:0000313" key="15">
    <source>
        <dbReference type="EMBL" id="PTD16954.1"/>
    </source>
</evidence>
<organism evidence="15 16">
    <name type="scientific">Edaphosphingomonas fennica</name>
    <dbReference type="NCBI Taxonomy" id="114404"/>
    <lineage>
        <taxon>Bacteria</taxon>
        <taxon>Pseudomonadati</taxon>
        <taxon>Pseudomonadota</taxon>
        <taxon>Alphaproteobacteria</taxon>
        <taxon>Sphingomonadales</taxon>
        <taxon>Rhizorhabdaceae</taxon>
        <taxon>Edaphosphingomonas</taxon>
    </lineage>
</organism>
<dbReference type="PANTHER" id="PTHR32552:SF81">
    <property type="entry name" value="TONB-DEPENDENT OUTER MEMBRANE RECEPTOR"/>
    <property type="match status" value="1"/>
</dbReference>
<keyword evidence="5 11" id="KW-0812">Transmembrane</keyword>
<evidence type="ECO:0000256" key="6">
    <source>
        <dbReference type="ARBA" id="ARBA00023004"/>
    </source>
</evidence>
<feature type="domain" description="TonB-dependent receptor-like beta-barrel" evidence="13">
    <location>
        <begin position="274"/>
        <end position="731"/>
    </location>
</feature>
<dbReference type="Pfam" id="PF07715">
    <property type="entry name" value="Plug"/>
    <property type="match status" value="1"/>
</dbReference>
<protein>
    <submittedName>
        <fullName evidence="15">TonB-dependent receptor</fullName>
    </submittedName>
</protein>
<evidence type="ECO:0000256" key="12">
    <source>
        <dbReference type="RuleBase" id="RU003357"/>
    </source>
</evidence>
<dbReference type="Proteomes" id="UP000241206">
    <property type="component" value="Unassembled WGS sequence"/>
</dbReference>
<comment type="subcellular location">
    <subcellularLocation>
        <location evidence="1 11">Cell outer membrane</location>
        <topology evidence="1 11">Multi-pass membrane protein</topology>
    </subcellularLocation>
</comment>
<dbReference type="SUPFAM" id="SSF56935">
    <property type="entry name" value="Porins"/>
    <property type="match status" value="1"/>
</dbReference>
<dbReference type="AlphaFoldDB" id="A0A2T4HMB5"/>
<reference evidence="15 16" key="1">
    <citation type="submission" date="2017-11" db="EMBL/GenBank/DDBJ databases">
        <title>Sphingomonas oleivorans sp. nov., isolated from oil-contaminated soil.</title>
        <authorList>
            <person name="Wang L."/>
            <person name="Chen L."/>
        </authorList>
    </citation>
    <scope>NUCLEOTIDE SEQUENCE [LARGE SCALE GENOMIC DNA]</scope>
    <source>
        <strain evidence="15 16">K101</strain>
    </source>
</reference>
<dbReference type="Gene3D" id="2.40.170.20">
    <property type="entry name" value="TonB-dependent receptor, beta-barrel domain"/>
    <property type="match status" value="1"/>
</dbReference>
<comment type="caution">
    <text evidence="15">The sequence shown here is derived from an EMBL/GenBank/DDBJ whole genome shotgun (WGS) entry which is preliminary data.</text>
</comment>
<name>A0A2T4HMB5_9SPHN</name>
<evidence type="ECO:0000256" key="8">
    <source>
        <dbReference type="ARBA" id="ARBA00023077"/>
    </source>
</evidence>
<dbReference type="Pfam" id="PF00593">
    <property type="entry name" value="TonB_dep_Rec_b-barrel"/>
    <property type="match status" value="1"/>
</dbReference>
<keyword evidence="3 11" id="KW-1134">Transmembrane beta strand</keyword>
<evidence type="ECO:0000256" key="4">
    <source>
        <dbReference type="ARBA" id="ARBA00022496"/>
    </source>
</evidence>
<evidence type="ECO:0000259" key="14">
    <source>
        <dbReference type="Pfam" id="PF07715"/>
    </source>
</evidence>
<keyword evidence="6" id="KW-0408">Iron</keyword>
<dbReference type="RefSeq" id="WP_107395736.1">
    <property type="nucleotide sequence ID" value="NZ_PHHF01000076.1"/>
</dbReference>
<evidence type="ECO:0000256" key="10">
    <source>
        <dbReference type="ARBA" id="ARBA00023237"/>
    </source>
</evidence>
<evidence type="ECO:0000256" key="9">
    <source>
        <dbReference type="ARBA" id="ARBA00023136"/>
    </source>
</evidence>
<dbReference type="PANTHER" id="PTHR32552">
    <property type="entry name" value="FERRICHROME IRON RECEPTOR-RELATED"/>
    <property type="match status" value="1"/>
</dbReference>
<dbReference type="PROSITE" id="PS52016">
    <property type="entry name" value="TONB_DEPENDENT_REC_3"/>
    <property type="match status" value="1"/>
</dbReference>
<evidence type="ECO:0000256" key="7">
    <source>
        <dbReference type="ARBA" id="ARBA00023065"/>
    </source>
</evidence>
<evidence type="ECO:0000256" key="1">
    <source>
        <dbReference type="ARBA" id="ARBA00004571"/>
    </source>
</evidence>
<evidence type="ECO:0000256" key="2">
    <source>
        <dbReference type="ARBA" id="ARBA00022448"/>
    </source>
</evidence>
<dbReference type="InterPro" id="IPR012910">
    <property type="entry name" value="Plug_dom"/>
</dbReference>
<keyword evidence="9 11" id="KW-0472">Membrane</keyword>